<name>A0A7I7X7A8_9MYCO</name>
<keyword evidence="4" id="KW-1185">Reference proteome</keyword>
<gene>
    <name evidence="3" type="ORF">MHIB_38720</name>
</gene>
<evidence type="ECO:0000313" key="4">
    <source>
        <dbReference type="Proteomes" id="UP000467260"/>
    </source>
</evidence>
<evidence type="ECO:0000256" key="1">
    <source>
        <dbReference type="SAM" id="Phobius"/>
    </source>
</evidence>
<sequence length="163" mass="16156">MSATPQRDLAGSAKPAGRRFGVAGAFAALTCTLACCLPAVLAAVGAGASAAAGAGHGAHDGARPRGSGGAALEALHRISPVLLIVSIVFVTVALTLRRRAAALPALIVGVALYLSVHGQSDPTVMYAGMALGYGAWIALFLWSRPPAGARSCETSASCETSGS</sequence>
<evidence type="ECO:0000256" key="2">
    <source>
        <dbReference type="SAM" id="SignalP"/>
    </source>
</evidence>
<proteinExistence type="predicted"/>
<protein>
    <recommendedName>
        <fullName evidence="5">MerC domain-containing protein</fullName>
    </recommendedName>
</protein>
<keyword evidence="1" id="KW-0472">Membrane</keyword>
<feature type="transmembrane region" description="Helical" evidence="1">
    <location>
        <begin position="124"/>
        <end position="142"/>
    </location>
</feature>
<dbReference type="EMBL" id="AP022609">
    <property type="protein sequence ID" value="BBZ25454.1"/>
    <property type="molecule type" value="Genomic_DNA"/>
</dbReference>
<dbReference type="KEGG" id="mhib:MHIB_38720"/>
<keyword evidence="1" id="KW-0812">Transmembrane</keyword>
<evidence type="ECO:0000313" key="3">
    <source>
        <dbReference type="EMBL" id="BBZ25454.1"/>
    </source>
</evidence>
<keyword evidence="2" id="KW-0732">Signal</keyword>
<feature type="transmembrane region" description="Helical" evidence="1">
    <location>
        <begin position="74"/>
        <end position="94"/>
    </location>
</feature>
<evidence type="ECO:0008006" key="5">
    <source>
        <dbReference type="Google" id="ProtNLM"/>
    </source>
</evidence>
<keyword evidence="1" id="KW-1133">Transmembrane helix</keyword>
<feature type="transmembrane region" description="Helical" evidence="1">
    <location>
        <begin position="101"/>
        <end position="118"/>
    </location>
</feature>
<organism evidence="3 4">
    <name type="scientific">Mycolicibacter hiberniae</name>
    <dbReference type="NCBI Taxonomy" id="29314"/>
    <lineage>
        <taxon>Bacteria</taxon>
        <taxon>Bacillati</taxon>
        <taxon>Actinomycetota</taxon>
        <taxon>Actinomycetes</taxon>
        <taxon>Mycobacteriales</taxon>
        <taxon>Mycobacteriaceae</taxon>
        <taxon>Mycolicibacter</taxon>
    </lineage>
</organism>
<reference evidence="3 4" key="1">
    <citation type="journal article" date="2019" name="Emerg. Microbes Infect.">
        <title>Comprehensive subspecies identification of 175 nontuberculous mycobacteria species based on 7547 genomic profiles.</title>
        <authorList>
            <person name="Matsumoto Y."/>
            <person name="Kinjo T."/>
            <person name="Motooka D."/>
            <person name="Nabeya D."/>
            <person name="Jung N."/>
            <person name="Uechi K."/>
            <person name="Horii T."/>
            <person name="Iida T."/>
            <person name="Fujita J."/>
            <person name="Nakamura S."/>
        </authorList>
    </citation>
    <scope>NUCLEOTIDE SEQUENCE [LARGE SCALE GENOMIC DNA]</scope>
    <source>
        <strain evidence="3 4">JCM 13571</strain>
    </source>
</reference>
<dbReference type="AlphaFoldDB" id="A0A7I7X7A8"/>
<accession>A0A7I7X7A8</accession>
<feature type="chain" id="PRO_5029660406" description="MerC domain-containing protein" evidence="2">
    <location>
        <begin position="43"/>
        <end position="163"/>
    </location>
</feature>
<dbReference type="Proteomes" id="UP000467260">
    <property type="component" value="Chromosome"/>
</dbReference>
<dbReference type="RefSeq" id="WP_133054934.1">
    <property type="nucleotide sequence ID" value="NZ_AP022609.1"/>
</dbReference>
<dbReference type="OrthoDB" id="4764174at2"/>
<feature type="signal peptide" evidence="2">
    <location>
        <begin position="1"/>
        <end position="42"/>
    </location>
</feature>